<feature type="domain" description="Reverse transcriptase Ty1/copia-type" evidence="1">
    <location>
        <begin position="1"/>
        <end position="113"/>
    </location>
</feature>
<dbReference type="Pfam" id="PF07727">
    <property type="entry name" value="RVT_2"/>
    <property type="match status" value="1"/>
</dbReference>
<sequence>MKLPPGHPQSQEPNMVCKLHKAIYGLKQSPRAWYAKLSYVLEEVGFHRSNVDSSLFVRIGSTSKLVVLIYVDDLIVTGDNVEEINILKQSLQRKFAIKDLGPLKYFLGIEMTTSHKATSPLDSKFHLDVSSDPLLEVSSYQRLVGKLIYLTITRPDITYAVSIVSQFMHSPTMAHLHIVKHILRYLKGSVGRGILMKNNGNTEIMGYTYADWAGNTLDRKSTTGFCTFVGGNLVTWRSKKQTVVARSSAEAEYRAMASTSCELIWLKGLLSNLGFPSNQSMSLFCDNQAAMHIASNPVFHERTKHIEVDCHYVRA</sequence>
<dbReference type="PANTHER" id="PTHR11439">
    <property type="entry name" value="GAG-POL-RELATED RETROTRANSPOSON"/>
    <property type="match status" value="1"/>
</dbReference>
<dbReference type="EMBL" id="JBEDUW010000003">
    <property type="protein sequence ID" value="KAK9941249.1"/>
    <property type="molecule type" value="Genomic_DNA"/>
</dbReference>
<evidence type="ECO:0000313" key="2">
    <source>
        <dbReference type="EMBL" id="KAK9941249.1"/>
    </source>
</evidence>
<dbReference type="CDD" id="cd09272">
    <property type="entry name" value="RNase_HI_RT_Ty1"/>
    <property type="match status" value="1"/>
</dbReference>
<name>A0AAW1XZB4_RUBAR</name>
<dbReference type="Proteomes" id="UP001457282">
    <property type="component" value="Unassembled WGS sequence"/>
</dbReference>
<proteinExistence type="predicted"/>
<dbReference type="InterPro" id="IPR043502">
    <property type="entry name" value="DNA/RNA_pol_sf"/>
</dbReference>
<keyword evidence="3" id="KW-1185">Reference proteome</keyword>
<dbReference type="InterPro" id="IPR013103">
    <property type="entry name" value="RVT_2"/>
</dbReference>
<dbReference type="SUPFAM" id="SSF56672">
    <property type="entry name" value="DNA/RNA polymerases"/>
    <property type="match status" value="1"/>
</dbReference>
<evidence type="ECO:0000259" key="1">
    <source>
        <dbReference type="Pfam" id="PF07727"/>
    </source>
</evidence>
<evidence type="ECO:0000313" key="3">
    <source>
        <dbReference type="Proteomes" id="UP001457282"/>
    </source>
</evidence>
<dbReference type="PANTHER" id="PTHR11439:SF467">
    <property type="entry name" value="INTEGRASE CATALYTIC DOMAIN-CONTAINING PROTEIN"/>
    <property type="match status" value="1"/>
</dbReference>
<reference evidence="2 3" key="1">
    <citation type="journal article" date="2023" name="G3 (Bethesda)">
        <title>A chromosome-length genome assembly and annotation of blackberry (Rubus argutus, cv. 'Hillquist').</title>
        <authorList>
            <person name="Bruna T."/>
            <person name="Aryal R."/>
            <person name="Dudchenko O."/>
            <person name="Sargent D.J."/>
            <person name="Mead D."/>
            <person name="Buti M."/>
            <person name="Cavallini A."/>
            <person name="Hytonen T."/>
            <person name="Andres J."/>
            <person name="Pham M."/>
            <person name="Weisz D."/>
            <person name="Mascagni F."/>
            <person name="Usai G."/>
            <person name="Natali L."/>
            <person name="Bassil N."/>
            <person name="Fernandez G.E."/>
            <person name="Lomsadze A."/>
            <person name="Armour M."/>
            <person name="Olukolu B."/>
            <person name="Poorten T."/>
            <person name="Britton C."/>
            <person name="Davik J."/>
            <person name="Ashrafi H."/>
            <person name="Aiden E.L."/>
            <person name="Borodovsky M."/>
            <person name="Worthington M."/>
        </authorList>
    </citation>
    <scope>NUCLEOTIDE SEQUENCE [LARGE SCALE GENOMIC DNA]</scope>
    <source>
        <strain evidence="2">PI 553951</strain>
    </source>
</reference>
<dbReference type="AlphaFoldDB" id="A0AAW1XZB4"/>
<organism evidence="2 3">
    <name type="scientific">Rubus argutus</name>
    <name type="common">Southern blackberry</name>
    <dbReference type="NCBI Taxonomy" id="59490"/>
    <lineage>
        <taxon>Eukaryota</taxon>
        <taxon>Viridiplantae</taxon>
        <taxon>Streptophyta</taxon>
        <taxon>Embryophyta</taxon>
        <taxon>Tracheophyta</taxon>
        <taxon>Spermatophyta</taxon>
        <taxon>Magnoliopsida</taxon>
        <taxon>eudicotyledons</taxon>
        <taxon>Gunneridae</taxon>
        <taxon>Pentapetalae</taxon>
        <taxon>rosids</taxon>
        <taxon>fabids</taxon>
        <taxon>Rosales</taxon>
        <taxon>Rosaceae</taxon>
        <taxon>Rosoideae</taxon>
        <taxon>Rosoideae incertae sedis</taxon>
        <taxon>Rubus</taxon>
    </lineage>
</organism>
<comment type="caution">
    <text evidence="2">The sequence shown here is derived from an EMBL/GenBank/DDBJ whole genome shotgun (WGS) entry which is preliminary data.</text>
</comment>
<gene>
    <name evidence="2" type="ORF">M0R45_017863</name>
</gene>
<protein>
    <recommendedName>
        <fullName evidence="1">Reverse transcriptase Ty1/copia-type domain-containing protein</fullName>
    </recommendedName>
</protein>
<accession>A0AAW1XZB4</accession>